<dbReference type="PANTHER" id="PTHR13754">
    <property type="entry name" value="METALLO-BETA-LACTAMASE SUPERFAMILY PROTEIN"/>
    <property type="match status" value="1"/>
</dbReference>
<dbReference type="InterPro" id="IPR001279">
    <property type="entry name" value="Metallo-B-lactamas"/>
</dbReference>
<feature type="domain" description="Metallo-beta-lactamase" evidence="1">
    <location>
        <begin position="20"/>
        <end position="253"/>
    </location>
</feature>
<dbReference type="GO" id="GO:0016740">
    <property type="term" value="F:transferase activity"/>
    <property type="evidence" value="ECO:0007669"/>
    <property type="project" value="TreeGrafter"/>
</dbReference>
<keyword evidence="2" id="KW-0378">Hydrolase</keyword>
<proteinExistence type="predicted"/>
<organism evidence="2 3">
    <name type="scientific">Propionigenium maris DSM 9537</name>
    <dbReference type="NCBI Taxonomy" id="1123000"/>
    <lineage>
        <taxon>Bacteria</taxon>
        <taxon>Fusobacteriati</taxon>
        <taxon>Fusobacteriota</taxon>
        <taxon>Fusobacteriia</taxon>
        <taxon>Fusobacteriales</taxon>
        <taxon>Fusobacteriaceae</taxon>
        <taxon>Propionigenium</taxon>
    </lineage>
</organism>
<dbReference type="EMBL" id="BSDY01000003">
    <property type="protein sequence ID" value="GLI55354.1"/>
    <property type="molecule type" value="Genomic_DNA"/>
</dbReference>
<dbReference type="GO" id="GO:0016787">
    <property type="term" value="F:hydrolase activity"/>
    <property type="evidence" value="ECO:0007669"/>
    <property type="project" value="UniProtKB-KW"/>
</dbReference>
<dbReference type="PANTHER" id="PTHR13754:SF13">
    <property type="entry name" value="METALLO-BETA-LACTAMASE SUPERFAMILY PROTEIN (AFU_ORTHOLOGUE AFUA_3G07630)"/>
    <property type="match status" value="1"/>
</dbReference>
<protein>
    <submittedName>
        <fullName evidence="2">MBL fold hydrolase</fullName>
    </submittedName>
</protein>
<accession>A0A9W6LM31</accession>
<dbReference type="CDD" id="cd07713">
    <property type="entry name" value="DHPS-like_MBL-fold"/>
    <property type="match status" value="1"/>
</dbReference>
<dbReference type="InterPro" id="IPR052926">
    <property type="entry name" value="Metallo-beta-lactamase_dom"/>
</dbReference>
<name>A0A9W6LM31_9FUSO</name>
<dbReference type="SUPFAM" id="SSF56281">
    <property type="entry name" value="Metallo-hydrolase/oxidoreductase"/>
    <property type="match status" value="1"/>
</dbReference>
<keyword evidence="3" id="KW-1185">Reference proteome</keyword>
<dbReference type="Pfam" id="PF00753">
    <property type="entry name" value="Lactamase_B"/>
    <property type="match status" value="1"/>
</dbReference>
<dbReference type="InterPro" id="IPR041712">
    <property type="entry name" value="DHPS-like_MBL-fold"/>
</dbReference>
<evidence type="ECO:0000313" key="3">
    <source>
        <dbReference type="Proteomes" id="UP001144471"/>
    </source>
</evidence>
<dbReference type="SMART" id="SM00849">
    <property type="entry name" value="Lactamase_B"/>
    <property type="match status" value="1"/>
</dbReference>
<comment type="caution">
    <text evidence="2">The sequence shown here is derived from an EMBL/GenBank/DDBJ whole genome shotgun (WGS) entry which is preliminary data.</text>
</comment>
<dbReference type="InterPro" id="IPR036866">
    <property type="entry name" value="RibonucZ/Hydroxyglut_hydro"/>
</dbReference>
<evidence type="ECO:0000313" key="2">
    <source>
        <dbReference type="EMBL" id="GLI55354.1"/>
    </source>
</evidence>
<dbReference type="AlphaFoldDB" id="A0A9W6LM31"/>
<dbReference type="RefSeq" id="WP_281833745.1">
    <property type="nucleotide sequence ID" value="NZ_BSDY01000003.1"/>
</dbReference>
<dbReference type="Proteomes" id="UP001144471">
    <property type="component" value="Unassembled WGS sequence"/>
</dbReference>
<sequence>MEVVTLIENLVYKGGLKGEHGLSFLIKTREHKILFDAGQSRALLDNARALGEDLKDVDFIILSHSHYDHTGGLEKVLEINKNARIIMKRSILEEKYSNSSGSMKEIGFKLRGRYREYPNEFILLDGDYNLRDGIRVVGDIGKYSDFEGTQEGLFVKEEDKYVRDRFSDELFLIVEKDDKLNIITGCSHRGIINILRSAMDKTGIERINLLLGGMHLSGMKIQDKDLREENDDRLLRTIQEMKKIDIERIYTNHCTGIDGFMRLKTAMEEKVYYSYTGSRIRV</sequence>
<dbReference type="Gene3D" id="3.60.15.10">
    <property type="entry name" value="Ribonuclease Z/Hydroxyacylglutathione hydrolase-like"/>
    <property type="match status" value="1"/>
</dbReference>
<evidence type="ECO:0000259" key="1">
    <source>
        <dbReference type="SMART" id="SM00849"/>
    </source>
</evidence>
<reference evidence="2" key="1">
    <citation type="submission" date="2022-12" db="EMBL/GenBank/DDBJ databases">
        <title>Reference genome sequencing for broad-spectrum identification of bacterial and archaeal isolates by mass spectrometry.</title>
        <authorList>
            <person name="Sekiguchi Y."/>
            <person name="Tourlousse D.M."/>
        </authorList>
    </citation>
    <scope>NUCLEOTIDE SEQUENCE</scope>
    <source>
        <strain evidence="2">10succ1</strain>
    </source>
</reference>
<gene>
    <name evidence="2" type="ORF">PM10SUCC1_08680</name>
</gene>